<comment type="similarity">
    <text evidence="1 6">Belongs to the sigma-70 factor family. ECF subfamily.</text>
</comment>
<dbReference type="InterPro" id="IPR036388">
    <property type="entry name" value="WH-like_DNA-bd_sf"/>
</dbReference>
<evidence type="ECO:0000256" key="7">
    <source>
        <dbReference type="SAM" id="MobiDB-lite"/>
    </source>
</evidence>
<dbReference type="InterPro" id="IPR007630">
    <property type="entry name" value="RNA_pol_sigma70_r4"/>
</dbReference>
<dbReference type="InterPro" id="IPR014284">
    <property type="entry name" value="RNA_pol_sigma-70_dom"/>
</dbReference>
<keyword evidence="5 6" id="KW-0804">Transcription</keyword>
<dbReference type="InterPro" id="IPR039425">
    <property type="entry name" value="RNA_pol_sigma-70-like"/>
</dbReference>
<protein>
    <recommendedName>
        <fullName evidence="6">RNA polymerase sigma factor</fullName>
    </recommendedName>
</protein>
<dbReference type="SUPFAM" id="SSF88946">
    <property type="entry name" value="Sigma2 domain of RNA polymerase sigma factors"/>
    <property type="match status" value="1"/>
</dbReference>
<dbReference type="Proteomes" id="UP000675781">
    <property type="component" value="Unassembled WGS sequence"/>
</dbReference>
<sequence length="213" mass="22990">MVEHSDPRTGAELVKRSFGGARASGAQDGGSGASGNAARADEARLRALYDQYGGQLFGYVLRQTHGDRQAAEDIVQETLLRAWTHPDALDPAKGSVRAWLFAVARNLVIDAARARQARPREIASERLGEDWASSVPDPGEDAFDRSLDALQVAEVLEALSPEHRSVLVETYYRGATVAEAAKTLGVPPGTVKSRTYYALRALRSACAERGLTR</sequence>
<keyword evidence="2 6" id="KW-0805">Transcription regulation</keyword>
<dbReference type="PANTHER" id="PTHR43133">
    <property type="entry name" value="RNA POLYMERASE ECF-TYPE SIGMA FACTO"/>
    <property type="match status" value="1"/>
</dbReference>
<dbReference type="InterPro" id="IPR007627">
    <property type="entry name" value="RNA_pol_sigma70_r2"/>
</dbReference>
<evidence type="ECO:0000256" key="5">
    <source>
        <dbReference type="ARBA" id="ARBA00023163"/>
    </source>
</evidence>
<evidence type="ECO:0000256" key="6">
    <source>
        <dbReference type="RuleBase" id="RU000716"/>
    </source>
</evidence>
<dbReference type="GO" id="GO:0003677">
    <property type="term" value="F:DNA binding"/>
    <property type="evidence" value="ECO:0007669"/>
    <property type="project" value="UniProtKB-KW"/>
</dbReference>
<evidence type="ECO:0000259" key="8">
    <source>
        <dbReference type="Pfam" id="PF04542"/>
    </source>
</evidence>
<dbReference type="PROSITE" id="PS01063">
    <property type="entry name" value="SIGMA70_ECF"/>
    <property type="match status" value="1"/>
</dbReference>
<dbReference type="GO" id="GO:0006352">
    <property type="term" value="P:DNA-templated transcription initiation"/>
    <property type="evidence" value="ECO:0007669"/>
    <property type="project" value="InterPro"/>
</dbReference>
<evidence type="ECO:0000313" key="11">
    <source>
        <dbReference type="Proteomes" id="UP000675781"/>
    </source>
</evidence>
<dbReference type="Gene3D" id="1.10.1740.10">
    <property type="match status" value="1"/>
</dbReference>
<feature type="domain" description="RNA polymerase sigma-70 region 2" evidence="8">
    <location>
        <begin position="48"/>
        <end position="116"/>
    </location>
</feature>
<keyword evidence="11" id="KW-1185">Reference proteome</keyword>
<dbReference type="InterPro" id="IPR013324">
    <property type="entry name" value="RNA_pol_sigma_r3/r4-like"/>
</dbReference>
<dbReference type="CDD" id="cd06171">
    <property type="entry name" value="Sigma70_r4"/>
    <property type="match status" value="1"/>
</dbReference>
<dbReference type="GO" id="GO:0016987">
    <property type="term" value="F:sigma factor activity"/>
    <property type="evidence" value="ECO:0007669"/>
    <property type="project" value="UniProtKB-KW"/>
</dbReference>
<gene>
    <name evidence="10" type="ORF">KDL01_06260</name>
</gene>
<dbReference type="Pfam" id="PF04545">
    <property type="entry name" value="Sigma70_r4"/>
    <property type="match status" value="1"/>
</dbReference>
<dbReference type="AlphaFoldDB" id="A0A941IS36"/>
<name>A0A941IS36_9ACTN</name>
<dbReference type="Pfam" id="PF04542">
    <property type="entry name" value="Sigma70_r2"/>
    <property type="match status" value="1"/>
</dbReference>
<evidence type="ECO:0000313" key="10">
    <source>
        <dbReference type="EMBL" id="MBR7832856.1"/>
    </source>
</evidence>
<organism evidence="10 11">
    <name type="scientific">Actinospica durhamensis</name>
    <dbReference type="NCBI Taxonomy" id="1508375"/>
    <lineage>
        <taxon>Bacteria</taxon>
        <taxon>Bacillati</taxon>
        <taxon>Actinomycetota</taxon>
        <taxon>Actinomycetes</taxon>
        <taxon>Catenulisporales</taxon>
        <taxon>Actinospicaceae</taxon>
        <taxon>Actinospica</taxon>
    </lineage>
</organism>
<dbReference type="PANTHER" id="PTHR43133:SF52">
    <property type="entry name" value="ECF RNA POLYMERASE SIGMA FACTOR SIGL"/>
    <property type="match status" value="1"/>
</dbReference>
<dbReference type="InterPro" id="IPR000838">
    <property type="entry name" value="RNA_pol_sigma70_ECF_CS"/>
</dbReference>
<feature type="region of interest" description="Disordered" evidence="7">
    <location>
        <begin position="17"/>
        <end position="37"/>
    </location>
</feature>
<proteinExistence type="inferred from homology"/>
<keyword evidence="3 6" id="KW-0731">Sigma factor</keyword>
<evidence type="ECO:0000256" key="3">
    <source>
        <dbReference type="ARBA" id="ARBA00023082"/>
    </source>
</evidence>
<evidence type="ECO:0000256" key="2">
    <source>
        <dbReference type="ARBA" id="ARBA00023015"/>
    </source>
</evidence>
<feature type="domain" description="RNA polymerase sigma-70 region 4" evidence="9">
    <location>
        <begin position="155"/>
        <end position="203"/>
    </location>
</feature>
<dbReference type="Gene3D" id="1.10.10.10">
    <property type="entry name" value="Winged helix-like DNA-binding domain superfamily/Winged helix DNA-binding domain"/>
    <property type="match status" value="1"/>
</dbReference>
<comment type="caution">
    <text evidence="10">The sequence shown here is derived from an EMBL/GenBank/DDBJ whole genome shotgun (WGS) entry which is preliminary data.</text>
</comment>
<dbReference type="EMBL" id="JAGSOG010000017">
    <property type="protein sequence ID" value="MBR7832856.1"/>
    <property type="molecule type" value="Genomic_DNA"/>
</dbReference>
<keyword evidence="4 6" id="KW-0238">DNA-binding</keyword>
<dbReference type="NCBIfam" id="NF007227">
    <property type="entry name" value="PRK09645.1"/>
    <property type="match status" value="1"/>
</dbReference>
<reference evidence="10" key="1">
    <citation type="submission" date="2021-04" db="EMBL/GenBank/DDBJ databases">
        <title>Genome based classification of Actinospica acidithermotolerans sp. nov., an actinobacterium isolated from an Indonesian hot spring.</title>
        <authorList>
            <person name="Kusuma A.B."/>
            <person name="Putra K.E."/>
            <person name="Nafisah S."/>
            <person name="Loh J."/>
            <person name="Nouioui I."/>
            <person name="Goodfellow M."/>
        </authorList>
    </citation>
    <scope>NUCLEOTIDE SEQUENCE</scope>
    <source>
        <strain evidence="10">CSCA 57</strain>
    </source>
</reference>
<accession>A0A941IS36</accession>
<evidence type="ECO:0000259" key="9">
    <source>
        <dbReference type="Pfam" id="PF04545"/>
    </source>
</evidence>
<dbReference type="NCBIfam" id="TIGR02937">
    <property type="entry name" value="sigma70-ECF"/>
    <property type="match status" value="1"/>
</dbReference>
<dbReference type="InterPro" id="IPR013325">
    <property type="entry name" value="RNA_pol_sigma_r2"/>
</dbReference>
<evidence type="ECO:0000256" key="4">
    <source>
        <dbReference type="ARBA" id="ARBA00023125"/>
    </source>
</evidence>
<evidence type="ECO:0000256" key="1">
    <source>
        <dbReference type="ARBA" id="ARBA00010641"/>
    </source>
</evidence>
<dbReference type="SUPFAM" id="SSF88659">
    <property type="entry name" value="Sigma3 and sigma4 domains of RNA polymerase sigma factors"/>
    <property type="match status" value="1"/>
</dbReference>